<keyword evidence="2 3" id="KW-0456">Lyase</keyword>
<comment type="caution">
    <text evidence="3">The sequence shown here is derived from an EMBL/GenBank/DDBJ whole genome shotgun (WGS) entry which is preliminary data.</text>
</comment>
<dbReference type="GO" id="GO:0019171">
    <property type="term" value="F:(3R)-hydroxyacyl-[acyl-carrier-protein] dehydratase activity"/>
    <property type="evidence" value="ECO:0007669"/>
    <property type="project" value="UniProtKB-EC"/>
</dbReference>
<accession>A0ABW9GXT6</accession>
<comment type="similarity">
    <text evidence="1">Belongs to the thioester dehydratase family. FabZ subfamily.</text>
</comment>
<dbReference type="SUPFAM" id="SSF54637">
    <property type="entry name" value="Thioesterase/thiol ester dehydrase-isomerase"/>
    <property type="match status" value="1"/>
</dbReference>
<organism evidence="3 4">
    <name type="scientific">Peptococcus simiae</name>
    <dbReference type="NCBI Taxonomy" id="1643805"/>
    <lineage>
        <taxon>Bacteria</taxon>
        <taxon>Bacillati</taxon>
        <taxon>Bacillota</taxon>
        <taxon>Clostridia</taxon>
        <taxon>Eubacteriales</taxon>
        <taxon>Peptococcaceae</taxon>
        <taxon>Peptococcus</taxon>
    </lineage>
</organism>
<evidence type="ECO:0000256" key="2">
    <source>
        <dbReference type="ARBA" id="ARBA00023239"/>
    </source>
</evidence>
<dbReference type="EC" id="4.2.1.59" evidence="3"/>
<dbReference type="Proteomes" id="UP001631949">
    <property type="component" value="Unassembled WGS sequence"/>
</dbReference>
<evidence type="ECO:0000313" key="4">
    <source>
        <dbReference type="Proteomes" id="UP001631949"/>
    </source>
</evidence>
<evidence type="ECO:0000313" key="3">
    <source>
        <dbReference type="EMBL" id="MFM9413440.1"/>
    </source>
</evidence>
<dbReference type="PANTHER" id="PTHR30272">
    <property type="entry name" value="3-HYDROXYACYL-[ACYL-CARRIER-PROTEIN] DEHYDRATASE"/>
    <property type="match status" value="1"/>
</dbReference>
<dbReference type="PANTHER" id="PTHR30272:SF1">
    <property type="entry name" value="3-HYDROXYACYL-[ACYL-CARRIER-PROTEIN] DEHYDRATASE"/>
    <property type="match status" value="1"/>
</dbReference>
<dbReference type="Pfam" id="PF07977">
    <property type="entry name" value="FabA"/>
    <property type="match status" value="1"/>
</dbReference>
<dbReference type="InterPro" id="IPR013114">
    <property type="entry name" value="FabA_FabZ"/>
</dbReference>
<dbReference type="RefSeq" id="WP_408977056.1">
    <property type="nucleotide sequence ID" value="NZ_JBJUVG010000003.1"/>
</dbReference>
<dbReference type="CDD" id="cd01288">
    <property type="entry name" value="FabZ"/>
    <property type="match status" value="1"/>
</dbReference>
<reference evidence="3 4" key="1">
    <citation type="journal article" date="2016" name="Int. J. Syst. Evol. Microbiol.">
        <title>Peptococcus simiae sp. nov., isolated from rhesus macaque faeces and emended description of the genus Peptococcus.</title>
        <authorList>
            <person name="Shkoporov A.N."/>
            <person name="Efimov B.A."/>
            <person name="Kondova I."/>
            <person name="Ouwerling B."/>
            <person name="Chaplin A.V."/>
            <person name="Shcherbakova V.A."/>
            <person name="Langermans J.A.M."/>
        </authorList>
    </citation>
    <scope>NUCLEOTIDE SEQUENCE [LARGE SCALE GENOMIC DNA]</scope>
    <source>
        <strain evidence="3 4">M108</strain>
    </source>
</reference>
<dbReference type="Gene3D" id="3.10.129.10">
    <property type="entry name" value="Hotdog Thioesterase"/>
    <property type="match status" value="1"/>
</dbReference>
<proteinExistence type="inferred from homology"/>
<gene>
    <name evidence="3" type="primary">fabZ</name>
    <name evidence="3" type="ORF">ACKQTC_03565</name>
</gene>
<dbReference type="NCBIfam" id="NF000582">
    <property type="entry name" value="PRK00006.1"/>
    <property type="match status" value="1"/>
</dbReference>
<name>A0ABW9GXT6_9FIRM</name>
<sequence>MLDFEAIQAILPHRAPFLLIDRALEVNPGQSAKALRAVSGNEWFFHGHFPSKAVMPGVLIIEALAQTGALAILQGPDQGGIALLAGINKARFHTPVRPGDTLTLSVELTKRRGPIGMGQALAVNQKEEKVASCELIFAVDQENKNN</sequence>
<evidence type="ECO:0000256" key="1">
    <source>
        <dbReference type="ARBA" id="ARBA00009174"/>
    </source>
</evidence>
<dbReference type="EMBL" id="JBJUVG010000003">
    <property type="protein sequence ID" value="MFM9413440.1"/>
    <property type="molecule type" value="Genomic_DNA"/>
</dbReference>
<protein>
    <submittedName>
        <fullName evidence="3">3-hydroxyacyl-ACP dehydratase FabZ</fullName>
        <ecNumber evidence="3">4.2.1.59</ecNumber>
    </submittedName>
</protein>
<dbReference type="InterPro" id="IPR029069">
    <property type="entry name" value="HotDog_dom_sf"/>
</dbReference>
<keyword evidence="4" id="KW-1185">Reference proteome</keyword>